<dbReference type="STRING" id="410358.Mlab_0983"/>
<dbReference type="InterPro" id="IPR023374">
    <property type="entry name" value="AttH-like_dom_sf"/>
</dbReference>
<dbReference type="OrthoDB" id="69418at2157"/>
<dbReference type="InterPro" id="IPR010791">
    <property type="entry name" value="AttH_dom"/>
</dbReference>
<feature type="domain" description="AttH" evidence="1">
    <location>
        <begin position="132"/>
        <end position="317"/>
    </location>
</feature>
<dbReference type="SUPFAM" id="SSF159245">
    <property type="entry name" value="AttH-like"/>
    <property type="match status" value="1"/>
</dbReference>
<sequence>MTTVDADLKGPDRETGENIARSLWMHEYTPEALPPEIRARISDQKNFGSAFGERIRARITDLRDAPESFNPDYTKRYAELFRYAGDLTPHQAYAMSNLFGMDSARGYQELPTDKKFTFPEDDRPQFEYQVGWHFFVGNVFDTKGREYGVQLMFWRYSLLPPEMAKEAGLTDIENQIVEIHFAVSAAGERHYRMRPVVVAGTTGLINFSTGPYTYSVGKQTLQSQSKDALFPLRLQAWGIDNHKDVLAEISIDITINQTKGYVLNGDEGLMPSVGGVGTLYYSVPRLLVDPEKSRLSIDGEELQLASGTFWYDHQWGTGFMPAGSPRSDVLRAAGIIDDKPAVGWDWMEVQFDNDTELTLASIHSKEQKDFINQSGPTPPGVMTAPAVGSFIKENGEYFPIKAMLKVTEWVKSSVTDGPYLTTRVWYPNRMEVTVETAEVPDACKQFVMIPIVSTGQQGFFAAGAEYSEGAVSIEWPKGKRIGSGFLENVSYADACRQNLRLAGIPDTPEMAGIFAKPVITDEMKAAAMVFLMKPENAARLAAELAKARGL</sequence>
<dbReference type="GeneID" id="4794759"/>
<dbReference type="RefSeq" id="WP_011833355.1">
    <property type="nucleotide sequence ID" value="NC_008942.1"/>
</dbReference>
<dbReference type="EMBL" id="CP000559">
    <property type="protein sequence ID" value="ABN07152.1"/>
    <property type="molecule type" value="Genomic_DNA"/>
</dbReference>
<evidence type="ECO:0000259" key="1">
    <source>
        <dbReference type="Pfam" id="PF07143"/>
    </source>
</evidence>
<keyword evidence="3" id="KW-1185">Reference proteome</keyword>
<dbReference type="Pfam" id="PF07143">
    <property type="entry name" value="CrtC"/>
    <property type="match status" value="1"/>
</dbReference>
<dbReference type="Proteomes" id="UP000000365">
    <property type="component" value="Chromosome"/>
</dbReference>
<dbReference type="Gene3D" id="2.40.370.10">
    <property type="entry name" value="AttH-like domain"/>
    <property type="match status" value="2"/>
</dbReference>
<protein>
    <submittedName>
        <fullName evidence="2">Secreted hydrolase-like protein</fullName>
    </submittedName>
</protein>
<dbReference type="PANTHER" id="PTHR38591">
    <property type="entry name" value="HYDROLASE"/>
    <property type="match status" value="1"/>
</dbReference>
<dbReference type="AlphaFoldDB" id="A2SS46"/>
<keyword evidence="2" id="KW-0378">Hydrolase</keyword>
<gene>
    <name evidence="2" type="ordered locus">Mlab_0983</name>
</gene>
<evidence type="ECO:0000313" key="3">
    <source>
        <dbReference type="Proteomes" id="UP000000365"/>
    </source>
</evidence>
<dbReference type="KEGG" id="mla:Mlab_0983"/>
<accession>A2SS46</accession>
<dbReference type="PANTHER" id="PTHR38591:SF1">
    <property type="entry name" value="BLL1000 PROTEIN"/>
    <property type="match status" value="1"/>
</dbReference>
<dbReference type="eggNOG" id="arCOG12321">
    <property type="taxonomic scope" value="Archaea"/>
</dbReference>
<reference evidence="2 3" key="1">
    <citation type="journal article" date="2009" name="Stand. Genomic Sci.">
        <title>Complete genome sequence of Methanocorpusculum labreanum type strain Z.</title>
        <authorList>
            <person name="Anderson I.J."/>
            <person name="Sieprawska-Lupa M."/>
            <person name="Goltsman E."/>
            <person name="Lapidus A."/>
            <person name="Copeland A."/>
            <person name="Glavina Del Rio T."/>
            <person name="Tice H."/>
            <person name="Dalin E."/>
            <person name="Barry K."/>
            <person name="Pitluck S."/>
            <person name="Hauser L."/>
            <person name="Land M."/>
            <person name="Lucas S."/>
            <person name="Richardson P."/>
            <person name="Whitman W.B."/>
            <person name="Kyrpides N.C."/>
        </authorList>
    </citation>
    <scope>NUCLEOTIDE SEQUENCE [LARGE SCALE GENOMIC DNA]</scope>
    <source>
        <strain evidence="3">ATCC 43576 / DSM 4855 / Z</strain>
    </source>
</reference>
<dbReference type="HOGENOM" id="CLU_489694_0_0_2"/>
<proteinExistence type="predicted"/>
<name>A2SS46_METLZ</name>
<dbReference type="GO" id="GO:0016787">
    <property type="term" value="F:hydrolase activity"/>
    <property type="evidence" value="ECO:0007669"/>
    <property type="project" value="UniProtKB-KW"/>
</dbReference>
<organism evidence="2 3">
    <name type="scientific">Methanocorpusculum labreanum (strain ATCC 43576 / DSM 4855 / Z)</name>
    <dbReference type="NCBI Taxonomy" id="410358"/>
    <lineage>
        <taxon>Archaea</taxon>
        <taxon>Methanobacteriati</taxon>
        <taxon>Methanobacteriota</taxon>
        <taxon>Stenosarchaea group</taxon>
        <taxon>Methanomicrobia</taxon>
        <taxon>Methanomicrobiales</taxon>
        <taxon>Methanocorpusculaceae</taxon>
        <taxon>Methanocorpusculum</taxon>
    </lineage>
</organism>
<evidence type="ECO:0000313" key="2">
    <source>
        <dbReference type="EMBL" id="ABN07152.1"/>
    </source>
</evidence>